<organism evidence="1 2">
    <name type="scientific">Didymella exigua CBS 183.55</name>
    <dbReference type="NCBI Taxonomy" id="1150837"/>
    <lineage>
        <taxon>Eukaryota</taxon>
        <taxon>Fungi</taxon>
        <taxon>Dikarya</taxon>
        <taxon>Ascomycota</taxon>
        <taxon>Pezizomycotina</taxon>
        <taxon>Dothideomycetes</taxon>
        <taxon>Pleosporomycetidae</taxon>
        <taxon>Pleosporales</taxon>
        <taxon>Pleosporineae</taxon>
        <taxon>Didymellaceae</taxon>
        <taxon>Didymella</taxon>
    </lineage>
</organism>
<dbReference type="EMBL" id="ML978969">
    <property type="protein sequence ID" value="KAF1928372.1"/>
    <property type="molecule type" value="Genomic_DNA"/>
</dbReference>
<evidence type="ECO:0000313" key="2">
    <source>
        <dbReference type="Proteomes" id="UP000800082"/>
    </source>
</evidence>
<evidence type="ECO:0000313" key="1">
    <source>
        <dbReference type="EMBL" id="KAF1928372.1"/>
    </source>
</evidence>
<name>A0A6A5RKR0_9PLEO</name>
<proteinExistence type="predicted"/>
<gene>
    <name evidence="1" type="ORF">M421DRAFT_159487</name>
</gene>
<reference evidence="1" key="1">
    <citation type="journal article" date="2020" name="Stud. Mycol.">
        <title>101 Dothideomycetes genomes: a test case for predicting lifestyles and emergence of pathogens.</title>
        <authorList>
            <person name="Haridas S."/>
            <person name="Albert R."/>
            <person name="Binder M."/>
            <person name="Bloem J."/>
            <person name="Labutti K."/>
            <person name="Salamov A."/>
            <person name="Andreopoulos B."/>
            <person name="Baker S."/>
            <person name="Barry K."/>
            <person name="Bills G."/>
            <person name="Bluhm B."/>
            <person name="Cannon C."/>
            <person name="Castanera R."/>
            <person name="Culley D."/>
            <person name="Daum C."/>
            <person name="Ezra D."/>
            <person name="Gonzalez J."/>
            <person name="Henrissat B."/>
            <person name="Kuo A."/>
            <person name="Liang C."/>
            <person name="Lipzen A."/>
            <person name="Lutzoni F."/>
            <person name="Magnuson J."/>
            <person name="Mondo S."/>
            <person name="Nolan M."/>
            <person name="Ohm R."/>
            <person name="Pangilinan J."/>
            <person name="Park H.-J."/>
            <person name="Ramirez L."/>
            <person name="Alfaro M."/>
            <person name="Sun H."/>
            <person name="Tritt A."/>
            <person name="Yoshinaga Y."/>
            <person name="Zwiers L.-H."/>
            <person name="Turgeon B."/>
            <person name="Goodwin S."/>
            <person name="Spatafora J."/>
            <person name="Crous P."/>
            <person name="Grigoriev I."/>
        </authorList>
    </citation>
    <scope>NUCLEOTIDE SEQUENCE</scope>
    <source>
        <strain evidence="1">CBS 183.55</strain>
    </source>
</reference>
<keyword evidence="2" id="KW-1185">Reference proteome</keyword>
<dbReference type="AlphaFoldDB" id="A0A6A5RKR0"/>
<accession>A0A6A5RKR0</accession>
<dbReference type="RefSeq" id="XP_033448624.1">
    <property type="nucleotide sequence ID" value="XM_033587658.1"/>
</dbReference>
<dbReference type="GeneID" id="54345304"/>
<sequence length="130" mass="14360">MILTPPVGAACTFPRLSGAAWCGGATAHARLPFQHRLAEYDSIVRQLKITQYPLHQKRSGKSRLGYVSATCYCEAVAVAVAAQGRMRLDFPTDQCLEHRLPHIHQNGDHASVYQVHGKARLALRRGVETK</sequence>
<protein>
    <submittedName>
        <fullName evidence="1">Uncharacterized protein</fullName>
    </submittedName>
</protein>
<dbReference type="Proteomes" id="UP000800082">
    <property type="component" value="Unassembled WGS sequence"/>
</dbReference>